<dbReference type="HOGENOM" id="CLU_091791_0_0_1"/>
<organism evidence="1 2">
    <name type="scientific">Amanita muscaria (strain Koide BX008)</name>
    <dbReference type="NCBI Taxonomy" id="946122"/>
    <lineage>
        <taxon>Eukaryota</taxon>
        <taxon>Fungi</taxon>
        <taxon>Dikarya</taxon>
        <taxon>Basidiomycota</taxon>
        <taxon>Agaricomycotina</taxon>
        <taxon>Agaricomycetes</taxon>
        <taxon>Agaricomycetidae</taxon>
        <taxon>Agaricales</taxon>
        <taxon>Pluteineae</taxon>
        <taxon>Amanitaceae</taxon>
        <taxon>Amanita</taxon>
    </lineage>
</organism>
<evidence type="ECO:0000313" key="1">
    <source>
        <dbReference type="EMBL" id="KIL56327.1"/>
    </source>
</evidence>
<gene>
    <name evidence="1" type="ORF">M378DRAFT_188578</name>
</gene>
<accession>A0A0C2W5A8</accession>
<dbReference type="STRING" id="946122.A0A0C2W5A8"/>
<protein>
    <submittedName>
        <fullName evidence="1">Uncharacterized protein</fullName>
    </submittedName>
</protein>
<sequence length="204" mass="22723">MNEAKTSRMWGIFDESGVFLSLCHHGFVLLVVDMVRSGELAKYPLATVNALLSAFGPNLGVGYDIGCQFQTSVSRSPLQEQAASLKLTPLVGSFHGHAHNRLCQLSHLSTYVKGVGLEDLEGCEQFFSKSNALANCTRYASTFHRQQEITLFFNHVDNYDTYPNLIKFLVDNYYHVLEILQGEETLRLEMAGKRSPIPTLSLCG</sequence>
<keyword evidence="2" id="KW-1185">Reference proteome</keyword>
<reference evidence="1 2" key="1">
    <citation type="submission" date="2014-04" db="EMBL/GenBank/DDBJ databases">
        <title>Evolutionary Origins and Diversification of the Mycorrhizal Mutualists.</title>
        <authorList>
            <consortium name="DOE Joint Genome Institute"/>
            <consortium name="Mycorrhizal Genomics Consortium"/>
            <person name="Kohler A."/>
            <person name="Kuo A."/>
            <person name="Nagy L.G."/>
            <person name="Floudas D."/>
            <person name="Copeland A."/>
            <person name="Barry K.W."/>
            <person name="Cichocki N."/>
            <person name="Veneault-Fourrey C."/>
            <person name="LaButti K."/>
            <person name="Lindquist E.A."/>
            <person name="Lipzen A."/>
            <person name="Lundell T."/>
            <person name="Morin E."/>
            <person name="Murat C."/>
            <person name="Riley R."/>
            <person name="Ohm R."/>
            <person name="Sun H."/>
            <person name="Tunlid A."/>
            <person name="Henrissat B."/>
            <person name="Grigoriev I.V."/>
            <person name="Hibbett D.S."/>
            <person name="Martin F."/>
        </authorList>
    </citation>
    <scope>NUCLEOTIDE SEQUENCE [LARGE SCALE GENOMIC DNA]</scope>
    <source>
        <strain evidence="1 2">Koide BX008</strain>
    </source>
</reference>
<evidence type="ECO:0000313" key="2">
    <source>
        <dbReference type="Proteomes" id="UP000054549"/>
    </source>
</evidence>
<dbReference type="PANTHER" id="PTHR33096:SF1">
    <property type="entry name" value="CXC1-LIKE CYSTEINE CLUSTER ASSOCIATED WITH KDZ TRANSPOSASES DOMAIN-CONTAINING PROTEIN"/>
    <property type="match status" value="1"/>
</dbReference>
<dbReference type="Proteomes" id="UP000054549">
    <property type="component" value="Unassembled WGS sequence"/>
</dbReference>
<dbReference type="AlphaFoldDB" id="A0A0C2W5A8"/>
<proteinExistence type="predicted"/>
<dbReference type="EMBL" id="KN818429">
    <property type="protein sequence ID" value="KIL56327.1"/>
    <property type="molecule type" value="Genomic_DNA"/>
</dbReference>
<dbReference type="InterPro" id="IPR040521">
    <property type="entry name" value="KDZ"/>
</dbReference>
<dbReference type="Pfam" id="PF18758">
    <property type="entry name" value="KDZ"/>
    <property type="match status" value="1"/>
</dbReference>
<name>A0A0C2W5A8_AMAMK</name>
<dbReference type="PANTHER" id="PTHR33096">
    <property type="entry name" value="CXC2 DOMAIN-CONTAINING PROTEIN"/>
    <property type="match status" value="1"/>
</dbReference>
<dbReference type="InParanoid" id="A0A0C2W5A8"/>
<dbReference type="OrthoDB" id="3251205at2759"/>